<evidence type="ECO:0000313" key="3">
    <source>
        <dbReference type="Proteomes" id="UP000034591"/>
    </source>
</evidence>
<name>A0A0G0HHD3_9BACT</name>
<gene>
    <name evidence="2" type="ORF">US53_C0005G0011</name>
</gene>
<evidence type="ECO:0000313" key="2">
    <source>
        <dbReference type="EMBL" id="KKQ37960.1"/>
    </source>
</evidence>
<reference evidence="2 3" key="1">
    <citation type="journal article" date="2015" name="Nature">
        <title>rRNA introns, odd ribosomes, and small enigmatic genomes across a large radiation of phyla.</title>
        <authorList>
            <person name="Brown C.T."/>
            <person name="Hug L.A."/>
            <person name="Thomas B.C."/>
            <person name="Sharon I."/>
            <person name="Castelle C.J."/>
            <person name="Singh A."/>
            <person name="Wilkins M.J."/>
            <person name="Williams K.H."/>
            <person name="Banfield J.F."/>
        </authorList>
    </citation>
    <scope>NUCLEOTIDE SEQUENCE [LARGE SCALE GENOMIC DNA]</scope>
</reference>
<protein>
    <submittedName>
        <fullName evidence="2">Uncharacterized protein</fullName>
    </submittedName>
</protein>
<feature type="compositionally biased region" description="Polar residues" evidence="1">
    <location>
        <begin position="1"/>
        <end position="17"/>
    </location>
</feature>
<comment type="caution">
    <text evidence="2">The sequence shown here is derived from an EMBL/GenBank/DDBJ whole genome shotgun (WGS) entry which is preliminary data.</text>
</comment>
<dbReference type="AlphaFoldDB" id="A0A0G0HHD3"/>
<sequence>QIETPIPTTLATETVSEQGPVLEGSERGSLAPPDENITPLDRHDAYDRSPFERIELKPPEIALPQPAVPEPTIPGIFDSDGDGIPDRVDFDTDGDGQNDSHIEISQGKVIKEVLADGRELLLDPDSKGIPGLQYHLSQLHSDWSPKEVSIAATRAYAQGITADSSEISSFEKPMITTPLGISVKEIDAPDTDNDGKPDGVWKLDNQGRIVGGTTPDGNELLMATPETSKGLMGLQYEIANINREFSPDQVIDLAQEAFDKGISPSDHTALTGFINAEVEETFIPPVDPKTEISTNTINPEYQQPEINTENLVRGRGFDLDHDGKVDSWWLKDPETGKIVSGHLADGRNLVFGQEGVPIGIVQDHLANENPNLAPEQVGQIAEDTVEENNLELPSKTASDENNYPNLVKDNGLKVIESINLKIAQLSLQDYFEERFRLDQEHASEAARKVEFEKVRNEEIVRGAPGIKVLDDLNARIKIGESIYFWNSVNWYEWLKEQGLLN</sequence>
<organism evidence="2 3">
    <name type="scientific">Candidatus Woesebacteria bacterium GW2011_GWA1_37_7</name>
    <dbReference type="NCBI Taxonomy" id="1618545"/>
    <lineage>
        <taxon>Bacteria</taxon>
        <taxon>Candidatus Woeseibacteriota</taxon>
    </lineage>
</organism>
<feature type="non-terminal residue" evidence="2">
    <location>
        <position position="1"/>
    </location>
</feature>
<feature type="region of interest" description="Disordered" evidence="1">
    <location>
        <begin position="1"/>
        <end position="48"/>
    </location>
</feature>
<evidence type="ECO:0000256" key="1">
    <source>
        <dbReference type="SAM" id="MobiDB-lite"/>
    </source>
</evidence>
<proteinExistence type="predicted"/>
<accession>A0A0G0HHD3</accession>
<dbReference type="Proteomes" id="UP000034591">
    <property type="component" value="Unassembled WGS sequence"/>
</dbReference>
<dbReference type="EMBL" id="LBTI01000005">
    <property type="protein sequence ID" value="KKQ37960.1"/>
    <property type="molecule type" value="Genomic_DNA"/>
</dbReference>